<dbReference type="PANTHER" id="PTHR46558">
    <property type="entry name" value="TRACRIPTIONAL REGULATORY PROTEIN-RELATED-RELATED"/>
    <property type="match status" value="1"/>
</dbReference>
<gene>
    <name evidence="3" type="ORF">DORLON_00104</name>
</gene>
<dbReference type="SMART" id="SM00530">
    <property type="entry name" value="HTH_XRE"/>
    <property type="match status" value="1"/>
</dbReference>
<accession>A6BCU1</accession>
<dbReference type="InterPro" id="IPR001387">
    <property type="entry name" value="Cro/C1-type_HTH"/>
</dbReference>
<dbReference type="Pfam" id="PF01381">
    <property type="entry name" value="HTH_3"/>
    <property type="match status" value="1"/>
</dbReference>
<dbReference type="PROSITE" id="PS50943">
    <property type="entry name" value="HTH_CROC1"/>
    <property type="match status" value="1"/>
</dbReference>
<evidence type="ECO:0000256" key="1">
    <source>
        <dbReference type="ARBA" id="ARBA00023125"/>
    </source>
</evidence>
<dbReference type="AlphaFoldDB" id="A6BCU1"/>
<dbReference type="Proteomes" id="UP000004016">
    <property type="component" value="Unassembled WGS sequence"/>
</dbReference>
<dbReference type="EMBL" id="AAXB02000001">
    <property type="protein sequence ID" value="EDM64258.1"/>
    <property type="molecule type" value="Genomic_DNA"/>
</dbReference>
<dbReference type="Gene3D" id="1.10.260.40">
    <property type="entry name" value="lambda repressor-like DNA-binding domains"/>
    <property type="match status" value="1"/>
</dbReference>
<dbReference type="SUPFAM" id="SSF47413">
    <property type="entry name" value="lambda repressor-like DNA-binding domains"/>
    <property type="match status" value="1"/>
</dbReference>
<evidence type="ECO:0000313" key="3">
    <source>
        <dbReference type="EMBL" id="EDM64258.1"/>
    </source>
</evidence>
<sequence length="83" mass="9467">MIDKGDEHLPLLNRLKEYRSRLGVNQTEMGKLAGVSRQTISQIERGDYSPSVTLALKLAKICEVNVEDIFIYEEEINDEGKEK</sequence>
<evidence type="ECO:0000313" key="4">
    <source>
        <dbReference type="Proteomes" id="UP000004016"/>
    </source>
</evidence>
<evidence type="ECO:0000259" key="2">
    <source>
        <dbReference type="PROSITE" id="PS50943"/>
    </source>
</evidence>
<dbReference type="InterPro" id="IPR010982">
    <property type="entry name" value="Lambda_DNA-bd_dom_sf"/>
</dbReference>
<dbReference type="GO" id="GO:0003677">
    <property type="term" value="F:DNA binding"/>
    <property type="evidence" value="ECO:0007669"/>
    <property type="project" value="UniProtKB-KW"/>
</dbReference>
<dbReference type="CDD" id="cd00093">
    <property type="entry name" value="HTH_XRE"/>
    <property type="match status" value="1"/>
</dbReference>
<organism evidence="3 4">
    <name type="scientific">Dorea longicatena DSM 13814</name>
    <dbReference type="NCBI Taxonomy" id="411462"/>
    <lineage>
        <taxon>Bacteria</taxon>
        <taxon>Bacillati</taxon>
        <taxon>Bacillota</taxon>
        <taxon>Clostridia</taxon>
        <taxon>Lachnospirales</taxon>
        <taxon>Lachnospiraceae</taxon>
        <taxon>Dorea</taxon>
    </lineage>
</organism>
<reference evidence="3 4" key="2">
    <citation type="submission" date="2007-04" db="EMBL/GenBank/DDBJ databases">
        <title>Draft genome sequence of Dorea longicatena (DSM 13814).</title>
        <authorList>
            <person name="Sudarsanam P."/>
            <person name="Ley R."/>
            <person name="Guruge J."/>
            <person name="Turnbaugh P.J."/>
            <person name="Mahowald M."/>
            <person name="Liep D."/>
            <person name="Gordon J."/>
        </authorList>
    </citation>
    <scope>NUCLEOTIDE SEQUENCE [LARGE SCALE GENOMIC DNA]</scope>
    <source>
        <strain evidence="3 4">DSM 13814</strain>
    </source>
</reference>
<dbReference type="eggNOG" id="COG1476">
    <property type="taxonomic scope" value="Bacteria"/>
</dbReference>
<keyword evidence="1 3" id="KW-0238">DNA-binding</keyword>
<name>A6BCU1_9FIRM</name>
<dbReference type="HOGENOM" id="CLU_066192_44_1_9"/>
<reference evidence="3 4" key="1">
    <citation type="submission" date="2007-03" db="EMBL/GenBank/DDBJ databases">
        <authorList>
            <person name="Fulton L."/>
            <person name="Clifton S."/>
            <person name="Fulton B."/>
            <person name="Xu J."/>
            <person name="Minx P."/>
            <person name="Pepin K.H."/>
            <person name="Johnson M."/>
            <person name="Thiruvilangam P."/>
            <person name="Bhonagiri V."/>
            <person name="Nash W.E."/>
            <person name="Mardis E.R."/>
            <person name="Wilson R.K."/>
        </authorList>
    </citation>
    <scope>NUCLEOTIDE SEQUENCE [LARGE SCALE GENOMIC DNA]</scope>
    <source>
        <strain evidence="3 4">DSM 13814</strain>
    </source>
</reference>
<protein>
    <submittedName>
        <fullName evidence="3">DNA-binding helix-turn-helix protein</fullName>
    </submittedName>
</protein>
<proteinExistence type="predicted"/>
<feature type="domain" description="HTH cro/C1-type" evidence="2">
    <location>
        <begin position="15"/>
        <end position="69"/>
    </location>
</feature>
<dbReference type="PANTHER" id="PTHR46558:SF12">
    <property type="entry name" value="DNA-BINDING PROTEIN"/>
    <property type="match status" value="1"/>
</dbReference>
<comment type="caution">
    <text evidence="3">The sequence shown here is derived from an EMBL/GenBank/DDBJ whole genome shotgun (WGS) entry which is preliminary data.</text>
</comment>